<organism evidence="9 10">
    <name type="scientific">Liquorilactobacillus aquaticus DSM 21051</name>
    <dbReference type="NCBI Taxonomy" id="1423725"/>
    <lineage>
        <taxon>Bacteria</taxon>
        <taxon>Bacillati</taxon>
        <taxon>Bacillota</taxon>
        <taxon>Bacilli</taxon>
        <taxon>Lactobacillales</taxon>
        <taxon>Lactobacillaceae</taxon>
        <taxon>Liquorilactobacillus</taxon>
    </lineage>
</organism>
<dbReference type="InterPro" id="IPR027461">
    <property type="entry name" value="Carboxypeptidase_A_C_sf"/>
</dbReference>
<dbReference type="PATRIC" id="fig|1423725.3.peg.483"/>
<evidence type="ECO:0000256" key="1">
    <source>
        <dbReference type="ARBA" id="ARBA00010233"/>
    </source>
</evidence>
<dbReference type="InterPro" id="IPR027478">
    <property type="entry name" value="LdcA_N"/>
</dbReference>
<dbReference type="GO" id="GO:0004180">
    <property type="term" value="F:carboxypeptidase activity"/>
    <property type="evidence" value="ECO:0007669"/>
    <property type="project" value="UniProtKB-KW"/>
</dbReference>
<keyword evidence="10" id="KW-1185">Reference proteome</keyword>
<dbReference type="AlphaFoldDB" id="A0A0R2CZ36"/>
<dbReference type="PIRSF" id="PIRSF028757">
    <property type="entry name" value="LD-carboxypeptidase"/>
    <property type="match status" value="1"/>
</dbReference>
<evidence type="ECO:0000256" key="4">
    <source>
        <dbReference type="ARBA" id="ARBA00022801"/>
    </source>
</evidence>
<dbReference type="Gene3D" id="3.50.30.60">
    <property type="entry name" value="LD-carboxypeptidase A C-terminal domain-like"/>
    <property type="match status" value="1"/>
</dbReference>
<feature type="active site" description="Nucleophile" evidence="6">
    <location>
        <position position="108"/>
    </location>
</feature>
<sequence length="286" mass="31743">MMNKQLLKGDTVALVASSDPLSLSDKPIIDSLIKTLTSWGVVTEVSPLLYKNDLENFIQKAALINQCFAEKRIKAIFDVSGGNMSNSLLPYLDYSLIKSNPKLFFGYSDLTAVLNAITTRSDLQTGLFQLKTLAWDKSGTQKKLLYNTLFKGSNDLFDFNYSFIQGHALSGTIIGGNIRCFLKLAGTKYFPNLKNKILFLESYSGERNMLFSSFHQLSQLPDFFDLAGIILGSFTKYEQIAPVGDISNLFLHSLPNYKAPLIKTNQIGHSKTSKGLLIGSSMYLAQ</sequence>
<keyword evidence="5" id="KW-0720">Serine protease</keyword>
<dbReference type="STRING" id="1423725.FC19_GL000471"/>
<evidence type="ECO:0000313" key="10">
    <source>
        <dbReference type="Proteomes" id="UP000051015"/>
    </source>
</evidence>
<keyword evidence="3" id="KW-0645">Protease</keyword>
<evidence type="ECO:0000256" key="5">
    <source>
        <dbReference type="ARBA" id="ARBA00022825"/>
    </source>
</evidence>
<dbReference type="Pfam" id="PF02016">
    <property type="entry name" value="Peptidase_S66"/>
    <property type="match status" value="1"/>
</dbReference>
<dbReference type="Gene3D" id="3.40.50.10740">
    <property type="entry name" value="Class I glutamine amidotransferase-like"/>
    <property type="match status" value="1"/>
</dbReference>
<dbReference type="InterPro" id="IPR040449">
    <property type="entry name" value="Peptidase_S66_N"/>
</dbReference>
<dbReference type="PANTHER" id="PTHR30237">
    <property type="entry name" value="MURAMOYLTETRAPEPTIDE CARBOXYPEPTIDASE"/>
    <property type="match status" value="1"/>
</dbReference>
<dbReference type="SUPFAM" id="SSF141986">
    <property type="entry name" value="LD-carboxypeptidase A C-terminal domain-like"/>
    <property type="match status" value="1"/>
</dbReference>
<dbReference type="RefSeq" id="WP_083488311.1">
    <property type="nucleotide sequence ID" value="NZ_AYZD01000011.1"/>
</dbReference>
<keyword evidence="4" id="KW-0378">Hydrolase</keyword>
<dbReference type="EMBL" id="AYZD01000011">
    <property type="protein sequence ID" value="KRM96944.1"/>
    <property type="molecule type" value="Genomic_DNA"/>
</dbReference>
<evidence type="ECO:0000259" key="7">
    <source>
        <dbReference type="Pfam" id="PF02016"/>
    </source>
</evidence>
<name>A0A0R2CZ36_9LACO</name>
<protein>
    <submittedName>
        <fullName evidence="9">Ld-carboxypeptidase</fullName>
    </submittedName>
</protein>
<evidence type="ECO:0000259" key="8">
    <source>
        <dbReference type="Pfam" id="PF17676"/>
    </source>
</evidence>
<comment type="similarity">
    <text evidence="1">Belongs to the peptidase S66 family.</text>
</comment>
<dbReference type="GO" id="GO:0006508">
    <property type="term" value="P:proteolysis"/>
    <property type="evidence" value="ECO:0007669"/>
    <property type="project" value="UniProtKB-KW"/>
</dbReference>
<dbReference type="PANTHER" id="PTHR30237:SF2">
    <property type="entry name" value="MUREIN TETRAPEPTIDE CARBOXYPEPTIDASE"/>
    <property type="match status" value="1"/>
</dbReference>
<evidence type="ECO:0000256" key="3">
    <source>
        <dbReference type="ARBA" id="ARBA00022670"/>
    </source>
</evidence>
<feature type="active site" description="Charge relay system" evidence="6">
    <location>
        <position position="201"/>
    </location>
</feature>
<dbReference type="SUPFAM" id="SSF52317">
    <property type="entry name" value="Class I glutamine amidotransferase-like"/>
    <property type="match status" value="1"/>
</dbReference>
<dbReference type="InterPro" id="IPR040921">
    <property type="entry name" value="Peptidase_S66C"/>
</dbReference>
<dbReference type="InterPro" id="IPR029062">
    <property type="entry name" value="Class_I_gatase-like"/>
</dbReference>
<dbReference type="InterPro" id="IPR003507">
    <property type="entry name" value="S66_fam"/>
</dbReference>
<proteinExistence type="inferred from homology"/>
<evidence type="ECO:0000256" key="6">
    <source>
        <dbReference type="PIRSR" id="PIRSR028757-1"/>
    </source>
</evidence>
<accession>A0A0R2CZ36</accession>
<dbReference type="Pfam" id="PF17676">
    <property type="entry name" value="Peptidase_S66C"/>
    <property type="match status" value="1"/>
</dbReference>
<feature type="domain" description="LD-carboxypeptidase C-terminal" evidence="8">
    <location>
        <begin position="170"/>
        <end position="282"/>
    </location>
</feature>
<comment type="caution">
    <text evidence="9">The sequence shown here is derived from an EMBL/GenBank/DDBJ whole genome shotgun (WGS) entry which is preliminary data.</text>
</comment>
<evidence type="ECO:0000313" key="9">
    <source>
        <dbReference type="EMBL" id="KRM96944.1"/>
    </source>
</evidence>
<feature type="active site" description="Charge relay system" evidence="6">
    <location>
        <position position="269"/>
    </location>
</feature>
<dbReference type="Proteomes" id="UP000051015">
    <property type="component" value="Unassembled WGS sequence"/>
</dbReference>
<dbReference type="GO" id="GO:0008236">
    <property type="term" value="F:serine-type peptidase activity"/>
    <property type="evidence" value="ECO:0007669"/>
    <property type="project" value="UniProtKB-KW"/>
</dbReference>
<feature type="domain" description="LD-carboxypeptidase N-terminal" evidence="7">
    <location>
        <begin position="12"/>
        <end position="125"/>
    </location>
</feature>
<gene>
    <name evidence="9" type="ORF">FC19_GL000471</name>
</gene>
<dbReference type="OrthoDB" id="9807329at2"/>
<evidence type="ECO:0000256" key="2">
    <source>
        <dbReference type="ARBA" id="ARBA00022645"/>
    </source>
</evidence>
<keyword evidence="2 9" id="KW-0121">Carboxypeptidase</keyword>
<reference evidence="9 10" key="1">
    <citation type="journal article" date="2015" name="Genome Announc.">
        <title>Expanding the biotechnology potential of lactobacilli through comparative genomics of 213 strains and associated genera.</title>
        <authorList>
            <person name="Sun Z."/>
            <person name="Harris H.M."/>
            <person name="McCann A."/>
            <person name="Guo C."/>
            <person name="Argimon S."/>
            <person name="Zhang W."/>
            <person name="Yang X."/>
            <person name="Jeffery I.B."/>
            <person name="Cooney J.C."/>
            <person name="Kagawa T.F."/>
            <person name="Liu W."/>
            <person name="Song Y."/>
            <person name="Salvetti E."/>
            <person name="Wrobel A."/>
            <person name="Rasinkangas P."/>
            <person name="Parkhill J."/>
            <person name="Rea M.C."/>
            <person name="O'Sullivan O."/>
            <person name="Ritari J."/>
            <person name="Douillard F.P."/>
            <person name="Paul Ross R."/>
            <person name="Yang R."/>
            <person name="Briner A.E."/>
            <person name="Felis G.E."/>
            <person name="de Vos W.M."/>
            <person name="Barrangou R."/>
            <person name="Klaenhammer T.R."/>
            <person name="Caufield P.W."/>
            <person name="Cui Y."/>
            <person name="Zhang H."/>
            <person name="O'Toole P.W."/>
        </authorList>
    </citation>
    <scope>NUCLEOTIDE SEQUENCE [LARGE SCALE GENOMIC DNA]</scope>
    <source>
        <strain evidence="9 10">DSM 21051</strain>
    </source>
</reference>